<keyword evidence="2" id="KW-1185">Reference proteome</keyword>
<evidence type="ECO:0000313" key="2">
    <source>
        <dbReference type="Proteomes" id="UP000828390"/>
    </source>
</evidence>
<dbReference type="Proteomes" id="UP000828390">
    <property type="component" value="Unassembled WGS sequence"/>
</dbReference>
<name>A0A9D3YNP0_DREPO</name>
<organism evidence="1 2">
    <name type="scientific">Dreissena polymorpha</name>
    <name type="common">Zebra mussel</name>
    <name type="synonym">Mytilus polymorpha</name>
    <dbReference type="NCBI Taxonomy" id="45954"/>
    <lineage>
        <taxon>Eukaryota</taxon>
        <taxon>Metazoa</taxon>
        <taxon>Spiralia</taxon>
        <taxon>Lophotrochozoa</taxon>
        <taxon>Mollusca</taxon>
        <taxon>Bivalvia</taxon>
        <taxon>Autobranchia</taxon>
        <taxon>Heteroconchia</taxon>
        <taxon>Euheterodonta</taxon>
        <taxon>Imparidentia</taxon>
        <taxon>Neoheterodontei</taxon>
        <taxon>Myida</taxon>
        <taxon>Dreissenoidea</taxon>
        <taxon>Dreissenidae</taxon>
        <taxon>Dreissena</taxon>
    </lineage>
</organism>
<dbReference type="AlphaFoldDB" id="A0A9D3YNP0"/>
<dbReference type="EMBL" id="JAIWYP010000015">
    <property type="protein sequence ID" value="KAH3701458.1"/>
    <property type="molecule type" value="Genomic_DNA"/>
</dbReference>
<evidence type="ECO:0000313" key="1">
    <source>
        <dbReference type="EMBL" id="KAH3701458.1"/>
    </source>
</evidence>
<accession>A0A9D3YNP0</accession>
<proteinExistence type="predicted"/>
<comment type="caution">
    <text evidence="1">The sequence shown here is derived from an EMBL/GenBank/DDBJ whole genome shotgun (WGS) entry which is preliminary data.</text>
</comment>
<reference evidence="1" key="1">
    <citation type="journal article" date="2019" name="bioRxiv">
        <title>The Genome of the Zebra Mussel, Dreissena polymorpha: A Resource for Invasive Species Research.</title>
        <authorList>
            <person name="McCartney M.A."/>
            <person name="Auch B."/>
            <person name="Kono T."/>
            <person name="Mallez S."/>
            <person name="Zhang Y."/>
            <person name="Obille A."/>
            <person name="Becker A."/>
            <person name="Abrahante J.E."/>
            <person name="Garbe J."/>
            <person name="Badalamenti J.P."/>
            <person name="Herman A."/>
            <person name="Mangelson H."/>
            <person name="Liachko I."/>
            <person name="Sullivan S."/>
            <person name="Sone E.D."/>
            <person name="Koren S."/>
            <person name="Silverstein K.A.T."/>
            <person name="Beckman K.B."/>
            <person name="Gohl D.M."/>
        </authorList>
    </citation>
    <scope>NUCLEOTIDE SEQUENCE</scope>
    <source>
        <strain evidence="1">Duluth1</strain>
        <tissue evidence="1">Whole animal</tissue>
    </source>
</reference>
<protein>
    <submittedName>
        <fullName evidence="1">Uncharacterized protein</fullName>
    </submittedName>
</protein>
<reference evidence="1" key="2">
    <citation type="submission" date="2020-11" db="EMBL/GenBank/DDBJ databases">
        <authorList>
            <person name="McCartney M.A."/>
            <person name="Auch B."/>
            <person name="Kono T."/>
            <person name="Mallez S."/>
            <person name="Becker A."/>
            <person name="Gohl D.M."/>
            <person name="Silverstein K.A.T."/>
            <person name="Koren S."/>
            <person name="Bechman K.B."/>
            <person name="Herman A."/>
            <person name="Abrahante J.E."/>
            <person name="Garbe J."/>
        </authorList>
    </citation>
    <scope>NUCLEOTIDE SEQUENCE</scope>
    <source>
        <strain evidence="1">Duluth1</strain>
        <tissue evidence="1">Whole animal</tissue>
    </source>
</reference>
<gene>
    <name evidence="1" type="ORF">DPMN_076446</name>
</gene>
<sequence>MDFVKSRTFDRFPGLWDTSFIYGTIPNNPGRMACMVTSMAYFLLSPSDTSCPTKLSTSCFLLFRFNALPLPPGRL</sequence>